<organism evidence="1 2">
    <name type="scientific">Haemonchus contortus</name>
    <name type="common">Barber pole worm</name>
    <dbReference type="NCBI Taxonomy" id="6289"/>
    <lineage>
        <taxon>Eukaryota</taxon>
        <taxon>Metazoa</taxon>
        <taxon>Ecdysozoa</taxon>
        <taxon>Nematoda</taxon>
        <taxon>Chromadorea</taxon>
        <taxon>Rhabditida</taxon>
        <taxon>Rhabditina</taxon>
        <taxon>Rhabditomorpha</taxon>
        <taxon>Strongyloidea</taxon>
        <taxon>Trichostrongylidae</taxon>
        <taxon>Haemonchus</taxon>
    </lineage>
</organism>
<dbReference type="AlphaFoldDB" id="A0A7I4Y9D3"/>
<dbReference type="WBParaSite" id="HCON_00069280-00001">
    <property type="protein sequence ID" value="HCON_00069280-00001"/>
    <property type="gene ID" value="HCON_00069280"/>
</dbReference>
<proteinExistence type="predicted"/>
<keyword evidence="1" id="KW-1185">Reference proteome</keyword>
<sequence length="131" mass="15016">MRNDLSGGLARRRKAGWAAFNSIRSVLEETRDCKLRVGLFNSTVLPAHSYAGETRAVTKSLERHLMSTQVSIERRLLGLTLSRELKLHNSDVRVVSKVKDVIVHVDETKHKFAGHLMRREDGRWSPATRRW</sequence>
<evidence type="ECO:0000313" key="1">
    <source>
        <dbReference type="Proteomes" id="UP000025227"/>
    </source>
</evidence>
<accession>A0A7I4Y9D3</accession>
<dbReference type="Proteomes" id="UP000025227">
    <property type="component" value="Unplaced"/>
</dbReference>
<reference evidence="2" key="1">
    <citation type="submission" date="2020-12" db="UniProtKB">
        <authorList>
            <consortium name="WormBaseParasite"/>
        </authorList>
    </citation>
    <scope>IDENTIFICATION</scope>
    <source>
        <strain evidence="2">MHco3</strain>
    </source>
</reference>
<name>A0A7I4Y9D3_HAECO</name>
<evidence type="ECO:0000313" key="2">
    <source>
        <dbReference type="WBParaSite" id="HCON_00069280-00001"/>
    </source>
</evidence>
<protein>
    <submittedName>
        <fullName evidence="2">VWFA domain-containing protein</fullName>
    </submittedName>
</protein>